<dbReference type="GO" id="GO:0006508">
    <property type="term" value="P:proteolysis"/>
    <property type="evidence" value="ECO:0007669"/>
    <property type="project" value="UniProtKB-KW"/>
</dbReference>
<dbReference type="PROSITE" id="PS51892">
    <property type="entry name" value="SUBTILASE"/>
    <property type="match status" value="1"/>
</dbReference>
<evidence type="ECO:0000256" key="5">
    <source>
        <dbReference type="ARBA" id="ARBA00022825"/>
    </source>
</evidence>
<dbReference type="InterPro" id="IPR036852">
    <property type="entry name" value="Peptidase_S8/S53_dom_sf"/>
</dbReference>
<dbReference type="InterPro" id="IPR036709">
    <property type="entry name" value="Autotransporte_beta_dom_sf"/>
</dbReference>
<dbReference type="PROSITE" id="PS51208">
    <property type="entry name" value="AUTOTRANSPORTER"/>
    <property type="match status" value="1"/>
</dbReference>
<dbReference type="InterPro" id="IPR000209">
    <property type="entry name" value="Peptidase_S8/S53_dom"/>
</dbReference>
<dbReference type="SUPFAM" id="SSF52743">
    <property type="entry name" value="Subtilisin-like"/>
    <property type="match status" value="1"/>
</dbReference>
<dbReference type="EMBL" id="JACCKA010000020">
    <property type="protein sequence ID" value="NZA25248.1"/>
    <property type="molecule type" value="Genomic_DNA"/>
</dbReference>
<evidence type="ECO:0000313" key="9">
    <source>
        <dbReference type="Proteomes" id="UP000578091"/>
    </source>
</evidence>
<feature type="domain" description="Autotransporter" evidence="7">
    <location>
        <begin position="645"/>
        <end position="860"/>
    </location>
</feature>
<organism evidence="8 9">
    <name type="scientific">Luteimonas salinisoli</name>
    <dbReference type="NCBI Taxonomy" id="2752307"/>
    <lineage>
        <taxon>Bacteria</taxon>
        <taxon>Pseudomonadati</taxon>
        <taxon>Pseudomonadota</taxon>
        <taxon>Gammaproteobacteria</taxon>
        <taxon>Lysobacterales</taxon>
        <taxon>Lysobacteraceae</taxon>
        <taxon>Luteimonas</taxon>
    </lineage>
</organism>
<comment type="caution">
    <text evidence="8">The sequence shown here is derived from an EMBL/GenBank/DDBJ whole genome shotgun (WGS) entry which is preliminary data.</text>
</comment>
<dbReference type="RefSeq" id="WP_180677056.1">
    <property type="nucleotide sequence ID" value="NZ_JACCKA010000020.1"/>
</dbReference>
<evidence type="ECO:0000256" key="1">
    <source>
        <dbReference type="ARBA" id="ARBA00011073"/>
    </source>
</evidence>
<dbReference type="Pfam" id="PF03797">
    <property type="entry name" value="Autotransporter"/>
    <property type="match status" value="1"/>
</dbReference>
<dbReference type="PANTHER" id="PTHR43806:SF11">
    <property type="entry name" value="CEREVISIN-RELATED"/>
    <property type="match status" value="1"/>
</dbReference>
<dbReference type="Proteomes" id="UP000578091">
    <property type="component" value="Unassembled WGS sequence"/>
</dbReference>
<dbReference type="Gene3D" id="2.40.128.130">
    <property type="entry name" value="Autotransporter beta-domain"/>
    <property type="match status" value="1"/>
</dbReference>
<keyword evidence="9" id="KW-1185">Reference proteome</keyword>
<dbReference type="SUPFAM" id="SSF103515">
    <property type="entry name" value="Autotransporter"/>
    <property type="match status" value="1"/>
</dbReference>
<keyword evidence="3" id="KW-0732">Signal</keyword>
<dbReference type="CDD" id="cd04848">
    <property type="entry name" value="Peptidases_S8_Autotransporter_serine_protease_like"/>
    <property type="match status" value="1"/>
</dbReference>
<dbReference type="AlphaFoldDB" id="A0A853J980"/>
<keyword evidence="2" id="KW-0645">Protease</keyword>
<gene>
    <name evidence="8" type="ORF">H0E84_02545</name>
</gene>
<sequence length="860" mass="90413">MINAQDAHGSGYRGEAWVGFFDSGAQNLHPVLHDNVWWGAYTDLVDHETNDLSQSDVIGHGTAVAQLVVGRAKGGFGGGVAPEGNLAIRRIIPDDPVEGNPFGQPSIESGLSMLELGLKASNGVLSRALNFSWDGNFVWQDQATTDRLARAFHSYVDTPWGVSPAYDGLVVFAAGDGGSSDPNQMAALPSLPGAASLEPNWITVAAVETAHPDRLASYSNACGVAMNYCMVAPGDVIVTGKEDTEDRISYWSLSSTQMASPQVLGAVSVVLDAFPYLTGAQVRQVLLGTATDLGDPGVDPVFGHGLLNVGKAVRGPAKFDWGDVHVQLPAGTVSRWWNGISGAGGLTVDSDGSHGARPELGLAGENTFAGGLHVTGGTAVSINGSMHSSVTVDPESYFYPWEVTLHGDLTSHGVVQINAPEFVDRETVLKGDFFNYGVFINLDYPHTTLEGNFVQGAEGAFWTILGTDPLRIDGSAQLDGGLFIYDVAEGYVARTNTEVLVAEEGITGEFAWHGYNSASFALLDATVGYGSDRVWLDVERVDVAAAASGLDGISGASMASAVRIEDAFERIDAQLLKMSPSSDIVIRDEFVRAAGNIQRVRTVSAFEATLDSLSGKAHAAASAMTFDSIDLNRRALASRFGELVVRPAISGAWTQALGGAGAGSFAGGQYRLDGWMLGNDYRLGGPGVAGFAFGQTRADSAVSGGPERGRDRQAHGQLYGGWLHGNGYALGQLGFGRYDRRIDRQLLLGSGRSAVQADYAGEFASASLEAGYRLGRGATSLTPYAGAEHARVVSDGFHEHGAGGFGLRTGAISSSRTQAIAGMRAGHVWRGLDLRGYAEWQHTLSADGLQIDASFVGVDA</sequence>
<comment type="caution">
    <text evidence="6">Lacks conserved residue(s) required for the propagation of feature annotation.</text>
</comment>
<name>A0A853J980_9GAMM</name>
<evidence type="ECO:0000259" key="7">
    <source>
        <dbReference type="PROSITE" id="PS51208"/>
    </source>
</evidence>
<dbReference type="Gene3D" id="3.40.50.200">
    <property type="entry name" value="Peptidase S8/S53 domain"/>
    <property type="match status" value="1"/>
</dbReference>
<dbReference type="GO" id="GO:0004252">
    <property type="term" value="F:serine-type endopeptidase activity"/>
    <property type="evidence" value="ECO:0007669"/>
    <property type="project" value="InterPro"/>
</dbReference>
<keyword evidence="5" id="KW-0720">Serine protease</keyword>
<accession>A0A853J980</accession>
<evidence type="ECO:0000313" key="8">
    <source>
        <dbReference type="EMBL" id="NZA25248.1"/>
    </source>
</evidence>
<protein>
    <submittedName>
        <fullName evidence="8">Autotransporter domain-containing protein</fullName>
    </submittedName>
</protein>
<dbReference type="InterPro" id="IPR050131">
    <property type="entry name" value="Peptidase_S8_subtilisin-like"/>
</dbReference>
<evidence type="ECO:0000256" key="6">
    <source>
        <dbReference type="PROSITE-ProRule" id="PRU01240"/>
    </source>
</evidence>
<comment type="similarity">
    <text evidence="1 6">Belongs to the peptidase S8 family.</text>
</comment>
<evidence type="ECO:0000256" key="3">
    <source>
        <dbReference type="ARBA" id="ARBA00022729"/>
    </source>
</evidence>
<evidence type="ECO:0000256" key="2">
    <source>
        <dbReference type="ARBA" id="ARBA00022670"/>
    </source>
</evidence>
<proteinExistence type="inferred from homology"/>
<keyword evidence="4" id="KW-0378">Hydrolase</keyword>
<dbReference type="InterPro" id="IPR034061">
    <property type="entry name" value="Peptidases_S8_Autotransporter"/>
</dbReference>
<reference evidence="8 9" key="1">
    <citation type="submission" date="2020-07" db="EMBL/GenBank/DDBJ databases">
        <title>Luteimonas sp. SJ-92.</title>
        <authorList>
            <person name="Huang X.-X."/>
            <person name="Xu L."/>
            <person name="Sun J.-Q."/>
        </authorList>
    </citation>
    <scope>NUCLEOTIDE SEQUENCE [LARGE SCALE GENOMIC DNA]</scope>
    <source>
        <strain evidence="8 9">SJ-92</strain>
    </source>
</reference>
<feature type="non-terminal residue" evidence="8">
    <location>
        <position position="860"/>
    </location>
</feature>
<dbReference type="Pfam" id="PF00082">
    <property type="entry name" value="Peptidase_S8"/>
    <property type="match status" value="1"/>
</dbReference>
<dbReference type="SMART" id="SM00869">
    <property type="entry name" value="Autotransporter"/>
    <property type="match status" value="1"/>
</dbReference>
<dbReference type="InterPro" id="IPR005546">
    <property type="entry name" value="Autotransporte_beta"/>
</dbReference>
<evidence type="ECO:0000256" key="4">
    <source>
        <dbReference type="ARBA" id="ARBA00022801"/>
    </source>
</evidence>
<dbReference type="PANTHER" id="PTHR43806">
    <property type="entry name" value="PEPTIDASE S8"/>
    <property type="match status" value="1"/>
</dbReference>